<name>A0AAD3CIW4_9STRA</name>
<feature type="compositionally biased region" description="Basic residues" evidence="1">
    <location>
        <begin position="186"/>
        <end position="196"/>
    </location>
</feature>
<dbReference type="Proteomes" id="UP001054902">
    <property type="component" value="Unassembled WGS sequence"/>
</dbReference>
<reference evidence="2 3" key="1">
    <citation type="journal article" date="2021" name="Sci. Rep.">
        <title>The genome of the diatom Chaetoceros tenuissimus carries an ancient integrated fragment of an extant virus.</title>
        <authorList>
            <person name="Hongo Y."/>
            <person name="Kimura K."/>
            <person name="Takaki Y."/>
            <person name="Yoshida Y."/>
            <person name="Baba S."/>
            <person name="Kobayashi G."/>
            <person name="Nagasaki K."/>
            <person name="Hano T."/>
            <person name="Tomaru Y."/>
        </authorList>
    </citation>
    <scope>NUCLEOTIDE SEQUENCE [LARGE SCALE GENOMIC DNA]</scope>
    <source>
        <strain evidence="2 3">NIES-3715</strain>
    </source>
</reference>
<keyword evidence="3" id="KW-1185">Reference proteome</keyword>
<evidence type="ECO:0000313" key="3">
    <source>
        <dbReference type="Proteomes" id="UP001054902"/>
    </source>
</evidence>
<proteinExistence type="predicted"/>
<dbReference type="EMBL" id="BLLK01000022">
    <property type="protein sequence ID" value="GFH45955.1"/>
    <property type="molecule type" value="Genomic_DNA"/>
</dbReference>
<accession>A0AAD3CIW4</accession>
<evidence type="ECO:0000313" key="2">
    <source>
        <dbReference type="EMBL" id="GFH45955.1"/>
    </source>
</evidence>
<comment type="caution">
    <text evidence="2">The sequence shown here is derived from an EMBL/GenBank/DDBJ whole genome shotgun (WGS) entry which is preliminary data.</text>
</comment>
<feature type="compositionally biased region" description="Basic and acidic residues" evidence="1">
    <location>
        <begin position="361"/>
        <end position="381"/>
    </location>
</feature>
<evidence type="ECO:0000256" key="1">
    <source>
        <dbReference type="SAM" id="MobiDB-lite"/>
    </source>
</evidence>
<gene>
    <name evidence="2" type="ORF">CTEN210_02429</name>
</gene>
<feature type="region of interest" description="Disordered" evidence="1">
    <location>
        <begin position="361"/>
        <end position="395"/>
    </location>
</feature>
<sequence>MATRRTRRGVSAAASDPILKMLQTLVEQEHIAIQSQHLGLISAKVKEQIRYLDIKAPPKVSMYDNETARKAVAMENVLRKGIDVNGTIIRHLLSFKVFESETAMKAENIEKLASAINLTLESRSGITANTGTNNNRAAGSARMMRAMQKKGIKVKEAVSKSKTLIGNNKITGKPSSKLQEQLKILKSKAKSGKRTRSSAQEEENKELNLVRPVHMHEIAMKMQSKLHDPNACEKSATSLFIQLSKWLLQDPHKRRSARQDIEKYLKYYETSCFLIAAKEMDKGKGSVSFIDLSTMGKSSKLLSRKKVSIHKNHKDPTMIDSDSENDEENTLSINDVADYLNQRPSEFESFVKTIIPQVKDLRASQKDSENKQRQQVKEKVNTHNAKSKRRKKSFDSKHDIMKNILQIDSLIEEESNSSNPVKEQENISYTPHNCETNFLDLPSFDKWKQSRLQPFFENGRYIDNSESFENRCMEIIEKYSKF</sequence>
<organism evidence="2 3">
    <name type="scientific">Chaetoceros tenuissimus</name>
    <dbReference type="NCBI Taxonomy" id="426638"/>
    <lineage>
        <taxon>Eukaryota</taxon>
        <taxon>Sar</taxon>
        <taxon>Stramenopiles</taxon>
        <taxon>Ochrophyta</taxon>
        <taxon>Bacillariophyta</taxon>
        <taxon>Coscinodiscophyceae</taxon>
        <taxon>Chaetocerotophycidae</taxon>
        <taxon>Chaetocerotales</taxon>
        <taxon>Chaetocerotaceae</taxon>
        <taxon>Chaetoceros</taxon>
    </lineage>
</organism>
<feature type="region of interest" description="Disordered" evidence="1">
    <location>
        <begin position="186"/>
        <end position="205"/>
    </location>
</feature>
<protein>
    <submittedName>
        <fullName evidence="2">Uncharacterized protein</fullName>
    </submittedName>
</protein>
<dbReference type="AlphaFoldDB" id="A0AAD3CIW4"/>